<dbReference type="PANTHER" id="PTHR21017:SF17">
    <property type="entry name" value="PROTEIN NIPSNAP"/>
    <property type="match status" value="1"/>
</dbReference>
<organism evidence="2 3">
    <name type="scientific">Tilletia indica</name>
    <dbReference type="NCBI Taxonomy" id="43049"/>
    <lineage>
        <taxon>Eukaryota</taxon>
        <taxon>Fungi</taxon>
        <taxon>Dikarya</taxon>
        <taxon>Basidiomycota</taxon>
        <taxon>Ustilaginomycotina</taxon>
        <taxon>Exobasidiomycetes</taxon>
        <taxon>Tilletiales</taxon>
        <taxon>Tilletiaceae</taxon>
        <taxon>Tilletia</taxon>
    </lineage>
</organism>
<dbReference type="SUPFAM" id="SSF54909">
    <property type="entry name" value="Dimeric alpha+beta barrel"/>
    <property type="match status" value="2"/>
</dbReference>
<dbReference type="InterPro" id="IPR051557">
    <property type="entry name" value="NipSnap_domain"/>
</dbReference>
<dbReference type="GO" id="GO:0005739">
    <property type="term" value="C:mitochondrion"/>
    <property type="evidence" value="ECO:0007669"/>
    <property type="project" value="TreeGrafter"/>
</dbReference>
<keyword evidence="3" id="KW-1185">Reference proteome</keyword>
<dbReference type="Gene3D" id="3.30.70.100">
    <property type="match status" value="2"/>
</dbReference>
<dbReference type="InterPro" id="IPR012577">
    <property type="entry name" value="NIPSNAP"/>
</dbReference>
<dbReference type="Pfam" id="PF07978">
    <property type="entry name" value="NIPSNAP"/>
    <property type="match status" value="1"/>
</dbReference>
<dbReference type="FunFam" id="3.30.70.100:FF:000004">
    <property type="entry name" value="NIPSNAP family protein"/>
    <property type="match status" value="1"/>
</dbReference>
<dbReference type="EMBL" id="LWDF02000174">
    <property type="protein sequence ID" value="KAE8254954.1"/>
    <property type="molecule type" value="Genomic_DNA"/>
</dbReference>
<reference evidence="2" key="2">
    <citation type="journal article" date="2019" name="IMA Fungus">
        <title>Genome sequencing and comparison of five Tilletia species to identify candidate genes for the detection of regulated species infecting wheat.</title>
        <authorList>
            <person name="Nguyen H.D.T."/>
            <person name="Sultana T."/>
            <person name="Kesanakurti P."/>
            <person name="Hambleton S."/>
        </authorList>
    </citation>
    <scope>NUCLEOTIDE SEQUENCE</scope>
    <source>
        <strain evidence="2">DAOMC 236416</strain>
    </source>
</reference>
<comment type="caution">
    <text evidence="2">The sequence shown here is derived from an EMBL/GenBank/DDBJ whole genome shotgun (WGS) entry which is preliminary data.</text>
</comment>
<proteinExistence type="inferred from homology"/>
<protein>
    <submittedName>
        <fullName evidence="2">Uncharacterized protein</fullName>
    </submittedName>
</protein>
<comment type="similarity">
    <text evidence="1">Belongs to the NipSnap family.</text>
</comment>
<name>A0A177TCH2_9BASI</name>
<dbReference type="InterPro" id="IPR011008">
    <property type="entry name" value="Dimeric_a/b-barrel"/>
</dbReference>
<reference evidence="2" key="1">
    <citation type="submission" date="2016-04" db="EMBL/GenBank/DDBJ databases">
        <authorList>
            <person name="Nguyen H.D."/>
            <person name="Samba Siva P."/>
            <person name="Cullis J."/>
            <person name="Levesque C.A."/>
            <person name="Hambleton S."/>
        </authorList>
    </citation>
    <scope>NUCLEOTIDE SEQUENCE</scope>
    <source>
        <strain evidence="2">DAOMC 236416</strain>
    </source>
</reference>
<dbReference type="AlphaFoldDB" id="A0A177TCH2"/>
<dbReference type="Proteomes" id="UP000077521">
    <property type="component" value="Unassembled WGS sequence"/>
</dbReference>
<evidence type="ECO:0000313" key="3">
    <source>
        <dbReference type="Proteomes" id="UP000077521"/>
    </source>
</evidence>
<dbReference type="GO" id="GO:0000423">
    <property type="term" value="P:mitophagy"/>
    <property type="evidence" value="ECO:0007669"/>
    <property type="project" value="UniProtKB-ARBA"/>
</dbReference>
<evidence type="ECO:0000313" key="2">
    <source>
        <dbReference type="EMBL" id="KAE8254954.1"/>
    </source>
</evidence>
<sequence length="331" mass="37031">MTRPLIGRTAQRVLTSTSQQAANTSSSWANTAARTGLVSSPAAPRIITPATGPAAIRALSTPSKPVLLPAATSPALNEESDTAAQQGLLSSLLHGSEKAKSEGLTMSHSSAVSRGKFVHEIIRHEVKPDCTAAYKAVLAEYYPKIAKDSRFSLRHVGSWEVFIGDLDTFFHIWEYDGYEGYDQCDSAYHESDIQRELYDKVRPFLRGRSSWLSQEFSFWPTSPPHDTNGGIYELRTYHLKPGHLLEWAQHWQRGLEARRKFVEPVGAWFAQIGGLHTVVHLWSYPNLAARKETRDAAWQVATWNDTVSQTVKLIDKMHAQIMRPLPFSPLH</sequence>
<accession>A0A177TCH2</accession>
<evidence type="ECO:0000256" key="1">
    <source>
        <dbReference type="ARBA" id="ARBA00005291"/>
    </source>
</evidence>
<dbReference type="PANTHER" id="PTHR21017">
    <property type="entry name" value="NIPSNAP-RELATED"/>
    <property type="match status" value="1"/>
</dbReference>
<gene>
    <name evidence="2" type="ORF">A4X13_0g3214</name>
</gene>